<reference evidence="4" key="1">
    <citation type="journal article" date="2019" name="Int. J. Syst. Evol. Microbiol.">
        <title>The Global Catalogue of Microorganisms (GCM) 10K type strain sequencing project: providing services to taxonomists for standard genome sequencing and annotation.</title>
        <authorList>
            <consortium name="The Broad Institute Genomics Platform"/>
            <consortium name="The Broad Institute Genome Sequencing Center for Infectious Disease"/>
            <person name="Wu L."/>
            <person name="Ma J."/>
        </authorList>
    </citation>
    <scope>NUCLEOTIDE SEQUENCE [LARGE SCALE GENOMIC DNA]</scope>
    <source>
        <strain evidence="4">CCUG 56756</strain>
    </source>
</reference>
<comment type="caution">
    <text evidence="3">The sequence shown here is derived from an EMBL/GenBank/DDBJ whole genome shotgun (WGS) entry which is preliminary data.</text>
</comment>
<dbReference type="SMART" id="SM00854">
    <property type="entry name" value="PGA_cap"/>
    <property type="match status" value="1"/>
</dbReference>
<evidence type="ECO:0000313" key="4">
    <source>
        <dbReference type="Proteomes" id="UP001597109"/>
    </source>
</evidence>
<dbReference type="Pfam" id="PF09587">
    <property type="entry name" value="PGA_cap"/>
    <property type="match status" value="1"/>
</dbReference>
<evidence type="ECO:0000256" key="1">
    <source>
        <dbReference type="ARBA" id="ARBA00005662"/>
    </source>
</evidence>
<dbReference type="Gene3D" id="3.60.21.10">
    <property type="match status" value="1"/>
</dbReference>
<keyword evidence="4" id="KW-1185">Reference proteome</keyword>
<dbReference type="PROSITE" id="PS51257">
    <property type="entry name" value="PROKAR_LIPOPROTEIN"/>
    <property type="match status" value="1"/>
</dbReference>
<dbReference type="InterPro" id="IPR029052">
    <property type="entry name" value="Metallo-depent_PP-like"/>
</dbReference>
<evidence type="ECO:0000259" key="2">
    <source>
        <dbReference type="SMART" id="SM00854"/>
    </source>
</evidence>
<dbReference type="InterPro" id="IPR019079">
    <property type="entry name" value="Capsule_synth_CapA"/>
</dbReference>
<dbReference type="EMBL" id="JBHTKI010000020">
    <property type="protein sequence ID" value="MFD1032308.1"/>
    <property type="molecule type" value="Genomic_DNA"/>
</dbReference>
<dbReference type="SUPFAM" id="SSF56300">
    <property type="entry name" value="Metallo-dependent phosphatases"/>
    <property type="match status" value="1"/>
</dbReference>
<feature type="domain" description="Capsule synthesis protein CapA" evidence="2">
    <location>
        <begin position="58"/>
        <end position="303"/>
    </location>
</feature>
<accession>A0ABW3LCI8</accession>
<name>A0ABW3LCI8_9BACL</name>
<organism evidence="3 4">
    <name type="scientific">Metaplanococcus flavidus</name>
    <dbReference type="NCBI Taxonomy" id="569883"/>
    <lineage>
        <taxon>Bacteria</taxon>
        <taxon>Bacillati</taxon>
        <taxon>Bacillota</taxon>
        <taxon>Bacilli</taxon>
        <taxon>Bacillales</taxon>
        <taxon>Caryophanaceae</taxon>
        <taxon>Metaplanococcus</taxon>
    </lineage>
</organism>
<dbReference type="InterPro" id="IPR052169">
    <property type="entry name" value="CW_Biosynth-Accessory"/>
</dbReference>
<sequence>MNPFRSFVFFVLILLSALLMAGCAVSQVPTVLIMEDLEFETRNYTLGQVEFSRTRTATLSAVGDILLHGTVYNSAKTPDGYDFGPMFEKIKPYLEQADITVANSESIMGGSGIGVSTYPSFNSPFEIGDTLKDVGVDVVAMANNHTLDRGVRAIENAINRWDQIGMKRTGSYLSAEERDQLTLMTANDITFSFLAYTYATNGVPTPAGRDYLVNRIDKDLIKADLQRAKEHSEVVVLNLHFGEEYQHMPNEQQIELAHFAAENGADLILGHHPHVLQPPAWIETTDGRKVYVIYSLGNFLSGQNKVPRQIGTIATITVEKTVGSGSAHIELKDPSFTNTFVKNKNYSWFKIDLLENVHPELNAKAKTHLTSWISDLEFIDQSLHSQ</sequence>
<dbReference type="CDD" id="cd07381">
    <property type="entry name" value="MPP_CapA"/>
    <property type="match status" value="1"/>
</dbReference>
<proteinExistence type="inferred from homology"/>
<dbReference type="Proteomes" id="UP001597109">
    <property type="component" value="Unassembled WGS sequence"/>
</dbReference>
<dbReference type="PANTHER" id="PTHR33393:SF12">
    <property type="entry name" value="CAPSULE BIOSYNTHESIS PROTEIN CAPA"/>
    <property type="match status" value="1"/>
</dbReference>
<gene>
    <name evidence="3" type="ORF">ACFQ1X_12780</name>
</gene>
<dbReference type="RefSeq" id="WP_144840699.1">
    <property type="nucleotide sequence ID" value="NZ_JBHTKI010000020.1"/>
</dbReference>
<evidence type="ECO:0000313" key="3">
    <source>
        <dbReference type="EMBL" id="MFD1032308.1"/>
    </source>
</evidence>
<dbReference type="PANTHER" id="PTHR33393">
    <property type="entry name" value="POLYGLUTAMINE SYNTHESIS ACCESSORY PROTEIN RV0574C-RELATED"/>
    <property type="match status" value="1"/>
</dbReference>
<protein>
    <submittedName>
        <fullName evidence="3">CapA family protein</fullName>
    </submittedName>
</protein>
<comment type="similarity">
    <text evidence="1">Belongs to the CapA family.</text>
</comment>